<accession>A0A7Y9WC05</accession>
<feature type="domain" description="Teneurin-like YD-shell" evidence="4">
    <location>
        <begin position="736"/>
        <end position="895"/>
    </location>
</feature>
<evidence type="ECO:0000259" key="3">
    <source>
        <dbReference type="Pfam" id="PF20148"/>
    </source>
</evidence>
<evidence type="ECO:0000313" key="5">
    <source>
        <dbReference type="EMBL" id="NYH17867.1"/>
    </source>
</evidence>
<evidence type="ECO:0000259" key="2">
    <source>
        <dbReference type="Pfam" id="PF03527"/>
    </source>
</evidence>
<dbReference type="InterPro" id="IPR056823">
    <property type="entry name" value="TEN-like_YD-shell"/>
</dbReference>
<comment type="caution">
    <text evidence="5">The sequence shown here is derived from an EMBL/GenBank/DDBJ whole genome shotgun (WGS) entry which is preliminary data.</text>
</comment>
<dbReference type="InterPro" id="IPR045351">
    <property type="entry name" value="DUF6531"/>
</dbReference>
<dbReference type="EMBL" id="JACCAU010000001">
    <property type="protein sequence ID" value="NYH17867.1"/>
    <property type="molecule type" value="Genomic_DNA"/>
</dbReference>
<keyword evidence="1" id="KW-0677">Repeat</keyword>
<dbReference type="SUPFAM" id="SSF101908">
    <property type="entry name" value="Putative isomerase YbhE"/>
    <property type="match status" value="1"/>
</dbReference>
<dbReference type="Pfam" id="PF05593">
    <property type="entry name" value="RHS_repeat"/>
    <property type="match status" value="1"/>
</dbReference>
<dbReference type="CDD" id="cd20743">
    <property type="entry name" value="FIX_RhsA-like"/>
    <property type="match status" value="1"/>
</dbReference>
<evidence type="ECO:0000313" key="6">
    <source>
        <dbReference type="Proteomes" id="UP000572540"/>
    </source>
</evidence>
<dbReference type="PANTHER" id="PTHR32305">
    <property type="match status" value="1"/>
</dbReference>
<reference evidence="5 6" key="1">
    <citation type="submission" date="2020-07" db="EMBL/GenBank/DDBJ databases">
        <title>Exploring microbial biodiversity for novel pathways involved in the catabolism of aromatic compounds derived from lignin.</title>
        <authorList>
            <person name="Elkins J."/>
        </authorList>
    </citation>
    <scope>NUCLEOTIDE SEQUENCE [LARGE SCALE GENOMIC DNA]</scope>
    <source>
        <strain evidence="5 6">H2C3B</strain>
    </source>
</reference>
<feature type="domain" description="Teneurin-like YD-shell" evidence="4">
    <location>
        <begin position="1059"/>
        <end position="1232"/>
    </location>
</feature>
<evidence type="ECO:0000256" key="1">
    <source>
        <dbReference type="ARBA" id="ARBA00022737"/>
    </source>
</evidence>
<dbReference type="InterPro" id="IPR022385">
    <property type="entry name" value="Rhs_assc_core"/>
</dbReference>
<feature type="domain" description="DUF6531" evidence="3">
    <location>
        <begin position="368"/>
        <end position="440"/>
    </location>
</feature>
<dbReference type="RefSeq" id="WP_179707487.1">
    <property type="nucleotide sequence ID" value="NZ_JACCAU010000001.1"/>
</dbReference>
<dbReference type="Pfam" id="PF25023">
    <property type="entry name" value="TEN_YD-shell"/>
    <property type="match status" value="2"/>
</dbReference>
<dbReference type="Proteomes" id="UP000572540">
    <property type="component" value="Unassembled WGS sequence"/>
</dbReference>
<protein>
    <submittedName>
        <fullName evidence="5">RHS repeat-associated protein</fullName>
    </submittedName>
</protein>
<dbReference type="InterPro" id="IPR031325">
    <property type="entry name" value="RHS_repeat"/>
</dbReference>
<dbReference type="NCBIfam" id="TIGR03696">
    <property type="entry name" value="Rhs_assc_core"/>
    <property type="match status" value="1"/>
</dbReference>
<proteinExistence type="predicted"/>
<dbReference type="Gene3D" id="2.180.10.10">
    <property type="entry name" value="RHS repeat-associated core"/>
    <property type="match status" value="3"/>
</dbReference>
<dbReference type="InterPro" id="IPR001826">
    <property type="entry name" value="RHS"/>
</dbReference>
<dbReference type="Pfam" id="PF03527">
    <property type="entry name" value="RHS"/>
    <property type="match status" value="1"/>
</dbReference>
<gene>
    <name evidence="5" type="ORF">GGD41_005095</name>
</gene>
<organism evidence="5 6">
    <name type="scientific">Paraburkholderia bryophila</name>
    <dbReference type="NCBI Taxonomy" id="420952"/>
    <lineage>
        <taxon>Bacteria</taxon>
        <taxon>Pseudomonadati</taxon>
        <taxon>Pseudomonadota</taxon>
        <taxon>Betaproteobacteria</taxon>
        <taxon>Burkholderiales</taxon>
        <taxon>Burkholderiaceae</taxon>
        <taxon>Paraburkholderia</taxon>
    </lineage>
</organism>
<feature type="domain" description="RHS protein conserved region" evidence="2">
    <location>
        <begin position="1308"/>
        <end position="1342"/>
    </location>
</feature>
<name>A0A7Y9WC05_9BURK</name>
<dbReference type="Pfam" id="PF20148">
    <property type="entry name" value="DUF6531"/>
    <property type="match status" value="1"/>
</dbReference>
<dbReference type="NCBIfam" id="TIGR01643">
    <property type="entry name" value="YD_repeat_2x"/>
    <property type="match status" value="6"/>
</dbReference>
<dbReference type="InterPro" id="IPR006530">
    <property type="entry name" value="YD"/>
</dbReference>
<evidence type="ECO:0000259" key="4">
    <source>
        <dbReference type="Pfam" id="PF25023"/>
    </source>
</evidence>
<dbReference type="InterPro" id="IPR050708">
    <property type="entry name" value="T6SS_VgrG/RHS"/>
</dbReference>
<dbReference type="PANTHER" id="PTHR32305:SF15">
    <property type="entry name" value="PROTEIN RHSA-RELATED"/>
    <property type="match status" value="1"/>
</dbReference>
<sequence length="1579" mass="174888">MSAAAAPNNAVVTTEVAIAPLVTIAKEDVGSALEQFDAWLKSVSDGYITLERVEQLANAIPVVSNILSAIDVVMDIKRLIEAESKDFFDYLNLGIDLIGVIPLPPVMGEFRMGARPLMKLAREELAKSAKAVAEGGAQMIADTIISVLVAHISAKFAGDIEKFIQEVQAKLAQMLNDCANHAKDLLEGLAKIFEGAASGKLFDTSGNYLAADRHLAQMGDGFAAHDASQVAGNLWAYLKDGTKVFVKDAANLASRAANELSPSTNQRLTQMAAEARHAIPMVMEKIKGLNSADVGGLIWLLDALTKAVAKWKEKQKHKQTVGIKAAGKVEAELKKTEGELETIGTQAKAKHPGASDCKSCGLGRSGGSIGYALGDERFDHEDFVLSGAMPVVWRRTYRSFLSAYDESDMGARWITPYTTRFDIHAAKLVYHDPSGRSLEYPLLKPGETHDDLAEDLTLAQLDDQWLTLTRGHELLEAYEKRGGAFRLAFLKNRSGSQVTLDYDDAHRLARLITPQSIVVFSHDKAGRLIEAVEVDSEGERVGTLVRYAYDQHGDLIAAVDRHGNRREYAYTNHLVTRYTDRTGRGMNLEWDGSGPKAKCVHEYADDGSYDTRLAWHPDIRLVEVTDALGNVTRYYFDIDGYTYRIIYADGLNEWFYRDAQHNLTQHIYPDGGVERFTYDERGNLIEQARPDGSVVRMEYDAKDQMTVIVDPQTYRWTREYDDAGNVTTQIDPLGRKTQYSYNDQGQPIEIVDAKGGAKTLDYDAAGRLVSYTDCSGKKTEWTYDSESRLLESKDAGGRSVVYRYGSNGQLAAVQSAAGIEKLEYDAEGRLLVHTDPLNRVTRYGYDAAGRIANRRDALGELLTYRYDRVGRLSALTDSNHTTYQFHYDPVGRLLAETGFDGVTTRYAYDPATGQLQTVDEAGQTTQLEYDSGGRLARRVAGASEERFMHDGSGRLIDAQNAISRVQHFFDPVGNLVREHHAQELFGERRSYVWRHEYDEIGTRIKTVRPDGHVVDWLVYGTGHVHGMQLDGQELIQFERDDLHRETQRTLSNRIAQNTRYDPVGRMEFQALKRVGAPAPIVARRYRYDAVGQLAEIDDSRQGLTHYQYDPVGRLLEAVSPASTERFAFDPAGNIVDHGSQAHARTGYAQPLSTLPAHTPRVLGNLLKDYAGSHFTYDARGNLISKRSTGAEQRYEWDEFNRMTAANVNEPARRHEARYFYDAFGRRIGKDVDGTRTTFGWDGDTLAYESASEGSTHYVYEAGSFVPLVQFVSDPVEGIATREWKQTDRYTPEDDPLLKPVSTPSPAHIFYYHCDQLGTPQLLTDELGGVVWEAKYKAWGEARDVIARVSKATLTAARNPIRFQGQQCDEETGLAYNRHRYYDPGTGRFTAKDPIGLLGGGNVYQYAPNPTGWVDPLGLKKKAQTPNKDCCQKDPCAGKDPAAQARSWQGKNPYPGVDSYTNTVLKRGTVLYTLYPYAPPDKIATALPGNYFSDARTILGTGGSAREYNDMTQISHAGNTDGARPMRTQLRAFVATKDICVAKGQSLANPNLGTGGGTQYFVSSADKGSLVGGNVLKFGS</sequence>